<keyword evidence="1" id="KW-1133">Transmembrane helix</keyword>
<feature type="transmembrane region" description="Helical" evidence="1">
    <location>
        <begin position="34"/>
        <end position="58"/>
    </location>
</feature>
<feature type="transmembrane region" description="Helical" evidence="1">
    <location>
        <begin position="6"/>
        <end position="22"/>
    </location>
</feature>
<name>A0A1I6UEY9_9EURY</name>
<evidence type="ECO:0000313" key="3">
    <source>
        <dbReference type="EMBL" id="SFT00039.1"/>
    </source>
</evidence>
<accession>A0A1I6UEY9</accession>
<evidence type="ECO:0000313" key="4">
    <source>
        <dbReference type="Proteomes" id="UP000199199"/>
    </source>
</evidence>
<dbReference type="RefSeq" id="WP_092905765.1">
    <property type="nucleotide sequence ID" value="NZ_FOZS01000003.1"/>
</dbReference>
<dbReference type="AlphaFoldDB" id="A0A1I6UEY9"/>
<proteinExistence type="predicted"/>
<keyword evidence="1" id="KW-0472">Membrane</keyword>
<dbReference type="Proteomes" id="UP000199199">
    <property type="component" value="Unassembled WGS sequence"/>
</dbReference>
<dbReference type="OrthoDB" id="275761at2157"/>
<evidence type="ECO:0000256" key="1">
    <source>
        <dbReference type="SAM" id="Phobius"/>
    </source>
</evidence>
<organism evidence="3 4">
    <name type="scientific">Halostagnicola kamekurae</name>
    <dbReference type="NCBI Taxonomy" id="619731"/>
    <lineage>
        <taxon>Archaea</taxon>
        <taxon>Methanobacteriati</taxon>
        <taxon>Methanobacteriota</taxon>
        <taxon>Stenosarchaea group</taxon>
        <taxon>Halobacteria</taxon>
        <taxon>Halobacteriales</taxon>
        <taxon>Natrialbaceae</taxon>
        <taxon>Halostagnicola</taxon>
    </lineage>
</organism>
<evidence type="ECO:0000313" key="2">
    <source>
        <dbReference type="EMBL" id="SFS88226.1"/>
    </source>
</evidence>
<sequence>MDDTRIIQVATLWFVVLIYIQTGSGGGGAINMAIGFIALLLMYILPLTLVIFVILQLIDR</sequence>
<protein>
    <submittedName>
        <fullName evidence="3">Uncharacterized protein</fullName>
    </submittedName>
</protein>
<reference evidence="3" key="1">
    <citation type="submission" date="2016-10" db="EMBL/GenBank/DDBJ databases">
        <authorList>
            <person name="de Groot N.N."/>
        </authorList>
    </citation>
    <scope>NUCLEOTIDE SEQUENCE [LARGE SCALE GENOMIC DNA]</scope>
    <source>
        <strain evidence="3">DSM 22427</strain>
    </source>
</reference>
<keyword evidence="1" id="KW-0812">Transmembrane</keyword>
<reference evidence="4" key="2">
    <citation type="submission" date="2016-10" db="EMBL/GenBank/DDBJ databases">
        <authorList>
            <person name="Varghese N."/>
            <person name="Submissions S."/>
        </authorList>
    </citation>
    <scope>NUCLEOTIDE SEQUENCE [LARGE SCALE GENOMIC DNA]</scope>
    <source>
        <strain evidence="4">DSM 22427</strain>
    </source>
</reference>
<gene>
    <name evidence="2" type="ORF">SAMN04488556_3096</name>
    <name evidence="3" type="ORF">SAMN04488556_3812</name>
</gene>
<dbReference type="EMBL" id="FOZS01000003">
    <property type="protein sequence ID" value="SFS88226.1"/>
    <property type="molecule type" value="Genomic_DNA"/>
</dbReference>
<dbReference type="EMBL" id="FOZS01000004">
    <property type="protein sequence ID" value="SFT00039.1"/>
    <property type="molecule type" value="Genomic_DNA"/>
</dbReference>
<keyword evidence="4" id="KW-1185">Reference proteome</keyword>